<name>A0A225VUK4_9STRA</name>
<reference evidence="2" key="1">
    <citation type="submission" date="2017-03" db="EMBL/GenBank/DDBJ databases">
        <title>Phytopthora megakarya and P. palmivora, two closely related causual agents of cacao black pod achieved similar genome size and gene model numbers by different mechanisms.</title>
        <authorList>
            <person name="Ali S."/>
            <person name="Shao J."/>
            <person name="Larry D.J."/>
            <person name="Kronmiller B."/>
            <person name="Shen D."/>
            <person name="Strem M.D."/>
            <person name="Melnick R.L."/>
            <person name="Guiltinan M.J."/>
            <person name="Tyler B.M."/>
            <person name="Meinhardt L.W."/>
            <person name="Bailey B.A."/>
        </authorList>
    </citation>
    <scope>NUCLEOTIDE SEQUENCE [LARGE SCALE GENOMIC DNA]</scope>
    <source>
        <strain evidence="2">zdho120</strain>
    </source>
</reference>
<gene>
    <name evidence="1" type="ORF">PHMEG_00018238</name>
</gene>
<evidence type="ECO:0000313" key="1">
    <source>
        <dbReference type="EMBL" id="OWZ09113.1"/>
    </source>
</evidence>
<organism evidence="1 2">
    <name type="scientific">Phytophthora megakarya</name>
    <dbReference type="NCBI Taxonomy" id="4795"/>
    <lineage>
        <taxon>Eukaryota</taxon>
        <taxon>Sar</taxon>
        <taxon>Stramenopiles</taxon>
        <taxon>Oomycota</taxon>
        <taxon>Peronosporomycetes</taxon>
        <taxon>Peronosporales</taxon>
        <taxon>Peronosporaceae</taxon>
        <taxon>Phytophthora</taxon>
    </lineage>
</organism>
<protein>
    <submittedName>
        <fullName evidence="1">Uncharacterized protein</fullName>
    </submittedName>
</protein>
<dbReference type="Proteomes" id="UP000198211">
    <property type="component" value="Unassembled WGS sequence"/>
</dbReference>
<dbReference type="EMBL" id="NBNE01002909">
    <property type="protein sequence ID" value="OWZ09113.1"/>
    <property type="molecule type" value="Genomic_DNA"/>
</dbReference>
<keyword evidence="2" id="KW-1185">Reference proteome</keyword>
<comment type="caution">
    <text evidence="1">The sequence shown here is derived from an EMBL/GenBank/DDBJ whole genome shotgun (WGS) entry which is preliminary data.</text>
</comment>
<dbReference type="OrthoDB" id="126322at2759"/>
<dbReference type="AlphaFoldDB" id="A0A225VUK4"/>
<proteinExistence type="predicted"/>
<evidence type="ECO:0000313" key="2">
    <source>
        <dbReference type="Proteomes" id="UP000198211"/>
    </source>
</evidence>
<sequence>MDVYLGPRHKREPPLSITSLGRKSFGLLMDRFALYYAIPLYRPKGGRPLEHGCQILNLSKEMSITGSTNTRTMDGTDIS</sequence>
<accession>A0A225VUK4</accession>